<name>A0A0B1TA56_OESDE</name>
<sequence>MEIPTGGEAQSECFIASEKSEEPKQVKEEEANGSKAASPAAPSSSDVTNDHDGLDELEQEHDTPTGSVHSSRASSPHAPLNQNDNGTKDGKSSYSRRKRASGHITSVICQFVDTSGRGIVCKQRAILGYKFCIRHILLDPSAPYKQCEHHRKPKIFYL</sequence>
<evidence type="ECO:0000313" key="5">
    <source>
        <dbReference type="EMBL" id="KHJ93036.1"/>
    </source>
</evidence>
<dbReference type="AlphaFoldDB" id="A0A0B1TA56"/>
<dbReference type="Pfam" id="PF13891">
    <property type="entry name" value="zf-C3HC3H_KANSL2"/>
    <property type="match status" value="1"/>
</dbReference>
<organism evidence="5 6">
    <name type="scientific">Oesophagostomum dentatum</name>
    <name type="common">Nodular worm</name>
    <dbReference type="NCBI Taxonomy" id="61180"/>
    <lineage>
        <taxon>Eukaryota</taxon>
        <taxon>Metazoa</taxon>
        <taxon>Ecdysozoa</taxon>
        <taxon>Nematoda</taxon>
        <taxon>Chromadorea</taxon>
        <taxon>Rhabditida</taxon>
        <taxon>Rhabditina</taxon>
        <taxon>Rhabditomorpha</taxon>
        <taxon>Strongyloidea</taxon>
        <taxon>Strongylidae</taxon>
        <taxon>Oesophagostomum</taxon>
    </lineage>
</organism>
<evidence type="ECO:0000256" key="1">
    <source>
        <dbReference type="ARBA" id="ARBA00004123"/>
    </source>
</evidence>
<evidence type="ECO:0000256" key="2">
    <source>
        <dbReference type="ARBA" id="ARBA00023242"/>
    </source>
</evidence>
<dbReference type="OrthoDB" id="10038011at2759"/>
<keyword evidence="2" id="KW-0539">Nucleus</keyword>
<evidence type="ECO:0000259" key="4">
    <source>
        <dbReference type="Pfam" id="PF13891"/>
    </source>
</evidence>
<gene>
    <name evidence="5" type="ORF">OESDEN_07060</name>
</gene>
<evidence type="ECO:0000313" key="6">
    <source>
        <dbReference type="Proteomes" id="UP000053660"/>
    </source>
</evidence>
<dbReference type="EMBL" id="KN550984">
    <property type="protein sequence ID" value="KHJ93036.1"/>
    <property type="molecule type" value="Genomic_DNA"/>
</dbReference>
<reference evidence="5 6" key="1">
    <citation type="submission" date="2014-03" db="EMBL/GenBank/DDBJ databases">
        <title>Draft genome of the hookworm Oesophagostomum dentatum.</title>
        <authorList>
            <person name="Mitreva M."/>
        </authorList>
    </citation>
    <scope>NUCLEOTIDE SEQUENCE [LARGE SCALE GENOMIC DNA]</scope>
    <source>
        <strain evidence="5 6">OD-Hann</strain>
    </source>
</reference>
<keyword evidence="6" id="KW-1185">Reference proteome</keyword>
<feature type="compositionally biased region" description="Low complexity" evidence="3">
    <location>
        <begin position="36"/>
        <end position="45"/>
    </location>
</feature>
<proteinExistence type="predicted"/>
<feature type="compositionally biased region" description="Polar residues" evidence="3">
    <location>
        <begin position="64"/>
        <end position="85"/>
    </location>
</feature>
<protein>
    <recommendedName>
        <fullName evidence="4">KANL2-like probable zinc-finger domain-containing protein</fullName>
    </recommendedName>
</protein>
<dbReference type="InterPro" id="IPR025927">
    <property type="entry name" value="Znf_KANL2-like"/>
</dbReference>
<feature type="domain" description="KANL2-like probable zinc-finger" evidence="4">
    <location>
        <begin position="120"/>
        <end position="151"/>
    </location>
</feature>
<feature type="compositionally biased region" description="Basic and acidic residues" evidence="3">
    <location>
        <begin position="18"/>
        <end position="32"/>
    </location>
</feature>
<evidence type="ECO:0000256" key="3">
    <source>
        <dbReference type="SAM" id="MobiDB-lite"/>
    </source>
</evidence>
<dbReference type="Proteomes" id="UP000053660">
    <property type="component" value="Unassembled WGS sequence"/>
</dbReference>
<feature type="region of interest" description="Disordered" evidence="3">
    <location>
        <begin position="1"/>
        <end position="98"/>
    </location>
</feature>
<comment type="subcellular location">
    <subcellularLocation>
        <location evidence="1">Nucleus</location>
    </subcellularLocation>
</comment>
<accession>A0A0B1TA56</accession>
<dbReference type="GO" id="GO:0005634">
    <property type="term" value="C:nucleus"/>
    <property type="evidence" value="ECO:0007669"/>
    <property type="project" value="UniProtKB-SubCell"/>
</dbReference>